<evidence type="ECO:0000313" key="1">
    <source>
        <dbReference type="EMBL" id="KAK2941646.1"/>
    </source>
</evidence>
<accession>A0ABQ9WQ71</accession>
<dbReference type="EMBL" id="JARBJD010000480">
    <property type="protein sequence ID" value="KAK2941646.1"/>
    <property type="molecule type" value="Genomic_DNA"/>
</dbReference>
<gene>
    <name evidence="1" type="ORF">BLNAU_23453</name>
</gene>
<dbReference type="Proteomes" id="UP001281761">
    <property type="component" value="Unassembled WGS sequence"/>
</dbReference>
<organism evidence="1 2">
    <name type="scientific">Blattamonas nauphoetae</name>
    <dbReference type="NCBI Taxonomy" id="2049346"/>
    <lineage>
        <taxon>Eukaryota</taxon>
        <taxon>Metamonada</taxon>
        <taxon>Preaxostyla</taxon>
        <taxon>Oxymonadida</taxon>
        <taxon>Blattamonas</taxon>
    </lineage>
</organism>
<name>A0ABQ9WQ71_9EUKA</name>
<keyword evidence="2" id="KW-1185">Reference proteome</keyword>
<comment type="caution">
    <text evidence="1">The sequence shown here is derived from an EMBL/GenBank/DDBJ whole genome shotgun (WGS) entry which is preliminary data.</text>
</comment>
<reference evidence="1 2" key="1">
    <citation type="journal article" date="2022" name="bioRxiv">
        <title>Genomics of Preaxostyla Flagellates Illuminates Evolutionary Transitions and the Path Towards Mitochondrial Loss.</title>
        <authorList>
            <person name="Novak L.V.F."/>
            <person name="Treitli S.C."/>
            <person name="Pyrih J."/>
            <person name="Halakuc P."/>
            <person name="Pipaliya S.V."/>
            <person name="Vacek V."/>
            <person name="Brzon O."/>
            <person name="Soukal P."/>
            <person name="Eme L."/>
            <person name="Dacks J.B."/>
            <person name="Karnkowska A."/>
            <person name="Elias M."/>
            <person name="Hampl V."/>
        </authorList>
    </citation>
    <scope>NUCLEOTIDE SEQUENCE [LARGE SCALE GENOMIC DNA]</scope>
    <source>
        <strain evidence="1">NAU3</strain>
        <tissue evidence="1">Gut</tissue>
    </source>
</reference>
<protein>
    <submittedName>
        <fullName evidence="1">Uncharacterized protein</fullName>
    </submittedName>
</protein>
<evidence type="ECO:0000313" key="2">
    <source>
        <dbReference type="Proteomes" id="UP001281761"/>
    </source>
</evidence>
<proteinExistence type="predicted"/>
<sequence length="184" mass="20882">MLVFISREDYAARVTLSLSCTEEWYVIGLVKSKTDPSNLSSFIIYNATKILSQLQKIKTNRLEKAISFLNPNVEEMSDLASEIRHRSGMAPDHAVNHLIVDEKTLDWYDSSSDSLSHLNKVAQWKGKKIENNDTPTKVDTVMLLCVNADLMEQVANGHISKPIIMIDQGYNIWDESVRRRPSLS</sequence>